<dbReference type="EnsemblMetazoa" id="CapteT30780">
    <property type="protein sequence ID" value="CapteP30780"/>
    <property type="gene ID" value="CapteG30780"/>
</dbReference>
<sequence length="80" mass="9039">EIVDLYSEIDMGNVPFNIFIDLSKAFDCLNHNIIFEKLQQYVIRGKSHDLIKIIFTTEANILKVTKSNLINLSTGVPQGS</sequence>
<organism evidence="2">
    <name type="scientific">Capitella teleta</name>
    <name type="common">Polychaete worm</name>
    <dbReference type="NCBI Taxonomy" id="283909"/>
    <lineage>
        <taxon>Eukaryota</taxon>
        <taxon>Metazoa</taxon>
        <taxon>Spiralia</taxon>
        <taxon>Lophotrochozoa</taxon>
        <taxon>Annelida</taxon>
        <taxon>Polychaeta</taxon>
        <taxon>Sedentaria</taxon>
        <taxon>Scolecida</taxon>
        <taxon>Capitellidae</taxon>
        <taxon>Capitella</taxon>
    </lineage>
</organism>
<feature type="non-terminal residue" evidence="2">
    <location>
        <position position="1"/>
    </location>
</feature>
<dbReference type="EMBL" id="KB308697">
    <property type="protein sequence ID" value="ELT96990.1"/>
    <property type="molecule type" value="Genomic_DNA"/>
</dbReference>
<dbReference type="EMBL" id="AMQN01027820">
    <property type="status" value="NOT_ANNOTATED_CDS"/>
    <property type="molecule type" value="Genomic_DNA"/>
</dbReference>
<reference evidence="2 4" key="2">
    <citation type="journal article" date="2013" name="Nature">
        <title>Insights into bilaterian evolution from three spiralian genomes.</title>
        <authorList>
            <person name="Simakov O."/>
            <person name="Marletaz F."/>
            <person name="Cho S.J."/>
            <person name="Edsinger-Gonzales E."/>
            <person name="Havlak P."/>
            <person name="Hellsten U."/>
            <person name="Kuo D.H."/>
            <person name="Larsson T."/>
            <person name="Lv J."/>
            <person name="Arendt D."/>
            <person name="Savage R."/>
            <person name="Osoegawa K."/>
            <person name="de Jong P."/>
            <person name="Grimwood J."/>
            <person name="Chapman J.A."/>
            <person name="Shapiro H."/>
            <person name="Aerts A."/>
            <person name="Otillar R.P."/>
            <person name="Terry A.Y."/>
            <person name="Boore J.L."/>
            <person name="Grigoriev I.V."/>
            <person name="Lindberg D.R."/>
            <person name="Seaver E.C."/>
            <person name="Weisblat D.A."/>
            <person name="Putnam N.H."/>
            <person name="Rokhsar D.S."/>
        </authorList>
    </citation>
    <scope>NUCLEOTIDE SEQUENCE</scope>
    <source>
        <strain evidence="2 4">I ESC-2004</strain>
    </source>
</reference>
<dbReference type="InterPro" id="IPR000477">
    <property type="entry name" value="RT_dom"/>
</dbReference>
<evidence type="ECO:0000259" key="1">
    <source>
        <dbReference type="PROSITE" id="PS50878"/>
    </source>
</evidence>
<keyword evidence="4" id="KW-1185">Reference proteome</keyword>
<name>R7U1C5_CAPTE</name>
<evidence type="ECO:0000313" key="2">
    <source>
        <dbReference type="EMBL" id="ELT96990.1"/>
    </source>
</evidence>
<dbReference type="Proteomes" id="UP000014760">
    <property type="component" value="Unassembled WGS sequence"/>
</dbReference>
<gene>
    <name evidence="2" type="ORF">CAPTEDRAFT_30780</name>
</gene>
<dbReference type="AlphaFoldDB" id="R7U1C5"/>
<dbReference type="HOGENOM" id="CLU_2596890_0_0_1"/>
<reference evidence="3" key="3">
    <citation type="submission" date="2015-06" db="UniProtKB">
        <authorList>
            <consortium name="EnsemblMetazoa"/>
        </authorList>
    </citation>
    <scope>IDENTIFICATION</scope>
</reference>
<protein>
    <recommendedName>
        <fullName evidence="1">Reverse transcriptase domain-containing protein</fullName>
    </recommendedName>
</protein>
<evidence type="ECO:0000313" key="3">
    <source>
        <dbReference type="EnsemblMetazoa" id="CapteP30780"/>
    </source>
</evidence>
<dbReference type="PROSITE" id="PS50878">
    <property type="entry name" value="RT_POL"/>
    <property type="match status" value="1"/>
</dbReference>
<reference evidence="4" key="1">
    <citation type="submission" date="2012-12" db="EMBL/GenBank/DDBJ databases">
        <authorList>
            <person name="Hellsten U."/>
            <person name="Grimwood J."/>
            <person name="Chapman J.A."/>
            <person name="Shapiro H."/>
            <person name="Aerts A."/>
            <person name="Otillar R.P."/>
            <person name="Terry A.Y."/>
            <person name="Boore J.L."/>
            <person name="Simakov O."/>
            <person name="Marletaz F."/>
            <person name="Cho S.-J."/>
            <person name="Edsinger-Gonzales E."/>
            <person name="Havlak P."/>
            <person name="Kuo D.-H."/>
            <person name="Larsson T."/>
            <person name="Lv J."/>
            <person name="Arendt D."/>
            <person name="Savage R."/>
            <person name="Osoegawa K."/>
            <person name="de Jong P."/>
            <person name="Lindberg D.R."/>
            <person name="Seaver E.C."/>
            <person name="Weisblat D.A."/>
            <person name="Putnam N.H."/>
            <person name="Grigoriev I.V."/>
            <person name="Rokhsar D.S."/>
        </authorList>
    </citation>
    <scope>NUCLEOTIDE SEQUENCE</scope>
    <source>
        <strain evidence="4">I ESC-2004</strain>
    </source>
</reference>
<feature type="domain" description="Reverse transcriptase" evidence="1">
    <location>
        <begin position="1"/>
        <end position="80"/>
    </location>
</feature>
<accession>R7U1C5</accession>
<evidence type="ECO:0000313" key="4">
    <source>
        <dbReference type="Proteomes" id="UP000014760"/>
    </source>
</evidence>
<dbReference type="OrthoDB" id="8197232at2759"/>
<feature type="non-terminal residue" evidence="2">
    <location>
        <position position="80"/>
    </location>
</feature>
<proteinExistence type="predicted"/>